<protein>
    <recommendedName>
        <fullName evidence="2">Bromo domain-containing protein</fullName>
    </recommendedName>
</protein>
<comment type="caution">
    <text evidence="3">The sequence shown here is derived from an EMBL/GenBank/DDBJ whole genome shotgun (WGS) entry which is preliminary data.</text>
</comment>
<dbReference type="RefSeq" id="XP_068358507.1">
    <property type="nucleotide sequence ID" value="XM_068492807.1"/>
</dbReference>
<dbReference type="InterPro" id="IPR001487">
    <property type="entry name" value="Bromodomain"/>
</dbReference>
<evidence type="ECO:0000313" key="3">
    <source>
        <dbReference type="EMBL" id="OHT05371.1"/>
    </source>
</evidence>
<evidence type="ECO:0000313" key="4">
    <source>
        <dbReference type="Proteomes" id="UP000179807"/>
    </source>
</evidence>
<reference evidence="3" key="1">
    <citation type="submission" date="2016-10" db="EMBL/GenBank/DDBJ databases">
        <authorList>
            <person name="Benchimol M."/>
            <person name="Almeida L.G."/>
            <person name="Vasconcelos A.T."/>
            <person name="Perreira-Neves A."/>
            <person name="Rosa I.A."/>
            <person name="Tasca T."/>
            <person name="Bogo M.R."/>
            <person name="de Souza W."/>
        </authorList>
    </citation>
    <scope>NUCLEOTIDE SEQUENCE [LARGE SCALE GENOMIC DNA]</scope>
    <source>
        <strain evidence="3">K</strain>
    </source>
</reference>
<sequence length="266" mass="31297">MNRNISILIWSFESNIFNMNLEFQTSCKEIMKQIIRRPISTRFWEEYPTAKSSQIPIPYPLKTISQKLDDNLYPTIEEWANDVRDLFQFHISRDLSPLDVHCATELLLEFDELFSKYISNISANLDKMRFSLDNVEDFWMKKNMWKFNTRHDKAAEKLPVGAAIFNMPNKCTKDPCKIIQRTLQMFESPEVFMMLGAKLDELHSDAIIENTKATWLCYSLIPDEDKEKLAEFSLELLKAMAQGIYDPYPNVYRLGLLEDYMTDEVK</sequence>
<dbReference type="SUPFAM" id="SSF47370">
    <property type="entry name" value="Bromodomain"/>
    <property type="match status" value="1"/>
</dbReference>
<dbReference type="Proteomes" id="UP000179807">
    <property type="component" value="Unassembled WGS sequence"/>
</dbReference>
<dbReference type="GeneID" id="94827511"/>
<dbReference type="Pfam" id="PF00439">
    <property type="entry name" value="Bromodomain"/>
    <property type="match status" value="1"/>
</dbReference>
<keyword evidence="4" id="KW-1185">Reference proteome</keyword>
<accession>A0A1J4K2E7</accession>
<name>A0A1J4K2E7_9EUKA</name>
<dbReference type="InterPro" id="IPR036427">
    <property type="entry name" value="Bromodomain-like_sf"/>
</dbReference>
<dbReference type="VEuPathDB" id="TrichDB:TRFO_05954"/>
<evidence type="ECO:0000259" key="2">
    <source>
        <dbReference type="Pfam" id="PF00439"/>
    </source>
</evidence>
<keyword evidence="1" id="KW-0103">Bromodomain</keyword>
<proteinExistence type="predicted"/>
<dbReference type="Gene3D" id="1.20.920.10">
    <property type="entry name" value="Bromodomain-like"/>
    <property type="match status" value="1"/>
</dbReference>
<dbReference type="EMBL" id="MLAK01000760">
    <property type="protein sequence ID" value="OHT05371.1"/>
    <property type="molecule type" value="Genomic_DNA"/>
</dbReference>
<gene>
    <name evidence="3" type="ORF">TRFO_05954</name>
</gene>
<feature type="domain" description="Bromo" evidence="2">
    <location>
        <begin position="27"/>
        <end position="88"/>
    </location>
</feature>
<organism evidence="3 4">
    <name type="scientific">Tritrichomonas foetus</name>
    <dbReference type="NCBI Taxonomy" id="1144522"/>
    <lineage>
        <taxon>Eukaryota</taxon>
        <taxon>Metamonada</taxon>
        <taxon>Parabasalia</taxon>
        <taxon>Tritrichomonadida</taxon>
        <taxon>Tritrichomonadidae</taxon>
        <taxon>Tritrichomonas</taxon>
    </lineage>
</organism>
<evidence type="ECO:0000256" key="1">
    <source>
        <dbReference type="ARBA" id="ARBA00023117"/>
    </source>
</evidence>
<dbReference type="AlphaFoldDB" id="A0A1J4K2E7"/>